<keyword evidence="6 9" id="KW-0769">Symport</keyword>
<sequence>MEFIDTLRDAIYAIMNPISNFVWTYILLYLLLGAGILFTVLTRGMQFRLFAHMARVTFTSRGSGSGVSGFQAFATSLAARVGTGNLAGVAIALWVGGPGAIFWMWMTALVGFATSFIESTLAQVYKQRNADGVYRGGPAYYIERALGQRWMSVLFAIFLLIAYGLAFNGAQSNTIAQGMAQAFSIPNWITGLVLVAFTALVIYGGLKSVARTAEKIVPIMAIGYFLVALWVLLSNLSEVPAMLALIVKSAFGYGPAVGGAVGYTIKIAMENGIKRGLFSNEAGMGSAPNAAAQADVKHPAAQGLVQSFGVFIDTLVICSCTAVVILLSGVYEQLMTTSPGKDIVGIQLTQDAMVDHLGSFGEIFIAIAILLFAFTSIIANFSYSQINIEYLFKRHAKAAVSVLRIAVLAMVMIGSIAKLQFVWDFADLAMGLMATTNLIAILLLCPIALRVLRDYETQRRQGVREPTFDPKGVLKRPEQVEADVWPRRDD</sequence>
<evidence type="ECO:0000256" key="4">
    <source>
        <dbReference type="ARBA" id="ARBA00022475"/>
    </source>
</evidence>
<dbReference type="Gene3D" id="1.20.1740.10">
    <property type="entry name" value="Amino acid/polyamine transporter I"/>
    <property type="match status" value="1"/>
</dbReference>
<dbReference type="Pfam" id="PF01235">
    <property type="entry name" value="Na_Ala_symp"/>
    <property type="match status" value="1"/>
</dbReference>
<feature type="transmembrane region" description="Helical" evidence="9">
    <location>
        <begin position="216"/>
        <end position="233"/>
    </location>
</feature>
<dbReference type="PROSITE" id="PS00873">
    <property type="entry name" value="NA_ALANINE_SYMP"/>
    <property type="match status" value="1"/>
</dbReference>
<keyword evidence="7 9" id="KW-1133">Transmembrane helix</keyword>
<feature type="transmembrane region" description="Helical" evidence="9">
    <location>
        <begin position="146"/>
        <end position="165"/>
    </location>
</feature>
<feature type="compositionally biased region" description="Basic and acidic residues" evidence="10">
    <location>
        <begin position="475"/>
        <end position="490"/>
    </location>
</feature>
<name>A0AB74UDY1_9GAMM</name>
<dbReference type="PANTHER" id="PTHR30330:SF1">
    <property type="entry name" value="AMINO-ACID CARRIER PROTEIN ALST"/>
    <property type="match status" value="1"/>
</dbReference>
<feature type="transmembrane region" description="Helical" evidence="9">
    <location>
        <begin position="22"/>
        <end position="41"/>
    </location>
</feature>
<accession>A0AB74UDY1</accession>
<feature type="region of interest" description="Disordered" evidence="10">
    <location>
        <begin position="466"/>
        <end position="490"/>
    </location>
</feature>
<keyword evidence="4" id="KW-1003">Cell membrane</keyword>
<dbReference type="AlphaFoldDB" id="A0AB74UDY1"/>
<dbReference type="NCBIfam" id="TIGR00835">
    <property type="entry name" value="agcS"/>
    <property type="match status" value="1"/>
</dbReference>
<feature type="transmembrane region" description="Helical" evidence="9">
    <location>
        <begin position="185"/>
        <end position="204"/>
    </location>
</feature>
<reference evidence="11" key="1">
    <citation type="submission" date="2024-06" db="EMBL/GenBank/DDBJ databases">
        <title>Complete genome of Salinicola endophyticus HNIBRBA4755.</title>
        <authorList>
            <person name="Shin S.Y."/>
            <person name="Kang H."/>
            <person name="Song J."/>
        </authorList>
    </citation>
    <scope>NUCLEOTIDE SEQUENCE</scope>
    <source>
        <strain evidence="11">HNIBRBA4755</strain>
    </source>
</reference>
<feature type="transmembrane region" description="Helical" evidence="9">
    <location>
        <begin position="239"/>
        <end position="265"/>
    </location>
</feature>
<dbReference type="EMBL" id="CP159578">
    <property type="protein sequence ID" value="XCJ79784.1"/>
    <property type="molecule type" value="Genomic_DNA"/>
</dbReference>
<feature type="transmembrane region" description="Helical" evidence="9">
    <location>
        <begin position="429"/>
        <end position="452"/>
    </location>
</feature>
<organism evidence="11">
    <name type="scientific">Salinicola endophyticus</name>
    <dbReference type="NCBI Taxonomy" id="1949083"/>
    <lineage>
        <taxon>Bacteria</taxon>
        <taxon>Pseudomonadati</taxon>
        <taxon>Pseudomonadota</taxon>
        <taxon>Gammaproteobacteria</taxon>
        <taxon>Oceanospirillales</taxon>
        <taxon>Halomonadaceae</taxon>
        <taxon>Salinicola</taxon>
    </lineage>
</organism>
<dbReference type="RefSeq" id="WP_353980693.1">
    <property type="nucleotide sequence ID" value="NZ_CP159578.1"/>
</dbReference>
<evidence type="ECO:0000256" key="2">
    <source>
        <dbReference type="ARBA" id="ARBA00009261"/>
    </source>
</evidence>
<evidence type="ECO:0000256" key="8">
    <source>
        <dbReference type="ARBA" id="ARBA00023136"/>
    </source>
</evidence>
<dbReference type="GO" id="GO:0005283">
    <property type="term" value="F:amino acid:sodium symporter activity"/>
    <property type="evidence" value="ECO:0007669"/>
    <property type="project" value="InterPro"/>
</dbReference>
<proteinExistence type="inferred from homology"/>
<evidence type="ECO:0000256" key="9">
    <source>
        <dbReference type="RuleBase" id="RU363064"/>
    </source>
</evidence>
<keyword evidence="5 9" id="KW-0812">Transmembrane</keyword>
<feature type="transmembrane region" description="Helical" evidence="9">
    <location>
        <begin position="363"/>
        <end position="381"/>
    </location>
</feature>
<feature type="transmembrane region" description="Helical" evidence="9">
    <location>
        <begin position="402"/>
        <end position="423"/>
    </location>
</feature>
<keyword evidence="3 9" id="KW-0813">Transport</keyword>
<keyword evidence="8 9" id="KW-0472">Membrane</keyword>
<evidence type="ECO:0000256" key="7">
    <source>
        <dbReference type="ARBA" id="ARBA00022989"/>
    </source>
</evidence>
<feature type="transmembrane region" description="Helical" evidence="9">
    <location>
        <begin position="308"/>
        <end position="331"/>
    </location>
</feature>
<keyword evidence="9" id="KW-0997">Cell inner membrane</keyword>
<dbReference type="PANTHER" id="PTHR30330">
    <property type="entry name" value="AGSS FAMILY TRANSPORTER, SODIUM-ALANINE"/>
    <property type="match status" value="1"/>
</dbReference>
<comment type="subcellular location">
    <subcellularLocation>
        <location evidence="9">Cell inner membrane</location>
        <topology evidence="9">Multi-pass membrane protein</topology>
    </subcellularLocation>
    <subcellularLocation>
        <location evidence="1">Cell membrane</location>
        <topology evidence="1">Multi-pass membrane protein</topology>
    </subcellularLocation>
</comment>
<evidence type="ECO:0000256" key="3">
    <source>
        <dbReference type="ARBA" id="ARBA00022448"/>
    </source>
</evidence>
<protein>
    <submittedName>
        <fullName evidence="11">Alanine/glycine:cation symporter family protein</fullName>
    </submittedName>
</protein>
<evidence type="ECO:0000256" key="10">
    <source>
        <dbReference type="SAM" id="MobiDB-lite"/>
    </source>
</evidence>
<gene>
    <name evidence="11" type="ORF">ABV408_00995</name>
</gene>
<dbReference type="PRINTS" id="PR00175">
    <property type="entry name" value="NAALASMPORT"/>
</dbReference>
<comment type="similarity">
    <text evidence="2 9">Belongs to the alanine or glycine:cation symporter (AGCS) (TC 2.A.25) family.</text>
</comment>
<evidence type="ECO:0000256" key="5">
    <source>
        <dbReference type="ARBA" id="ARBA00022692"/>
    </source>
</evidence>
<dbReference type="InterPro" id="IPR001463">
    <property type="entry name" value="Na/Ala_symport"/>
</dbReference>
<evidence type="ECO:0000256" key="6">
    <source>
        <dbReference type="ARBA" id="ARBA00022847"/>
    </source>
</evidence>
<evidence type="ECO:0000313" key="11">
    <source>
        <dbReference type="EMBL" id="XCJ79784.1"/>
    </source>
</evidence>
<dbReference type="GO" id="GO:0005886">
    <property type="term" value="C:plasma membrane"/>
    <property type="evidence" value="ECO:0007669"/>
    <property type="project" value="UniProtKB-SubCell"/>
</dbReference>
<evidence type="ECO:0000256" key="1">
    <source>
        <dbReference type="ARBA" id="ARBA00004651"/>
    </source>
</evidence>
<dbReference type="FunFam" id="1.20.1740.10:FF:000004">
    <property type="entry name" value="Sodium:alanine symporter family protein"/>
    <property type="match status" value="1"/>
</dbReference>